<feature type="non-terminal residue" evidence="1">
    <location>
        <position position="1"/>
    </location>
</feature>
<keyword evidence="2" id="KW-1185">Reference proteome</keyword>
<name>A0ABN9H7R4_9NEOB</name>
<reference evidence="1" key="1">
    <citation type="submission" date="2023-05" db="EMBL/GenBank/DDBJ databases">
        <authorList>
            <person name="Stuckert A."/>
        </authorList>
    </citation>
    <scope>NUCLEOTIDE SEQUENCE</scope>
</reference>
<proteinExistence type="predicted"/>
<sequence length="118" mass="12450">SCCCRVQSLSGAPCTAPHSLSPSPPPSRAHFQVPHTGVCSFFCHGVSGSFPGPFPLCCQAPNFQGPPYHLLMLLPGPHSLSWVPLRPPPLLLSPSPHSAPTVPCSFRSPHTAGVFSIF</sequence>
<organism evidence="1 2">
    <name type="scientific">Staurois parvus</name>
    <dbReference type="NCBI Taxonomy" id="386267"/>
    <lineage>
        <taxon>Eukaryota</taxon>
        <taxon>Metazoa</taxon>
        <taxon>Chordata</taxon>
        <taxon>Craniata</taxon>
        <taxon>Vertebrata</taxon>
        <taxon>Euteleostomi</taxon>
        <taxon>Amphibia</taxon>
        <taxon>Batrachia</taxon>
        <taxon>Anura</taxon>
        <taxon>Neobatrachia</taxon>
        <taxon>Ranoidea</taxon>
        <taxon>Ranidae</taxon>
        <taxon>Staurois</taxon>
    </lineage>
</organism>
<feature type="non-terminal residue" evidence="1">
    <location>
        <position position="118"/>
    </location>
</feature>
<evidence type="ECO:0000313" key="2">
    <source>
        <dbReference type="Proteomes" id="UP001162483"/>
    </source>
</evidence>
<dbReference type="EMBL" id="CATNWA010020327">
    <property type="protein sequence ID" value="CAI9617816.1"/>
    <property type="molecule type" value="Genomic_DNA"/>
</dbReference>
<gene>
    <name evidence="1" type="ORF">SPARVUS_LOCUS15598678</name>
</gene>
<protein>
    <submittedName>
        <fullName evidence="1">Uncharacterized protein</fullName>
    </submittedName>
</protein>
<dbReference type="Proteomes" id="UP001162483">
    <property type="component" value="Unassembled WGS sequence"/>
</dbReference>
<comment type="caution">
    <text evidence="1">The sequence shown here is derived from an EMBL/GenBank/DDBJ whole genome shotgun (WGS) entry which is preliminary data.</text>
</comment>
<evidence type="ECO:0000313" key="1">
    <source>
        <dbReference type="EMBL" id="CAI9617816.1"/>
    </source>
</evidence>
<accession>A0ABN9H7R4</accession>